<accession>V8R5M0</accession>
<dbReference type="Proteomes" id="UP000024771">
    <property type="component" value="Chromosome"/>
</dbReference>
<organism evidence="1 2">
    <name type="scientific">Pseudomonas moraviensis R28-S</name>
    <dbReference type="NCBI Taxonomy" id="1395516"/>
    <lineage>
        <taxon>Bacteria</taxon>
        <taxon>Pseudomonadati</taxon>
        <taxon>Pseudomonadota</taxon>
        <taxon>Gammaproteobacteria</taxon>
        <taxon>Pseudomonadales</taxon>
        <taxon>Pseudomonadaceae</taxon>
        <taxon>Pseudomonas</taxon>
    </lineage>
</organism>
<dbReference type="PATRIC" id="fig|1395516.4.peg.3840"/>
<evidence type="ECO:0000313" key="2">
    <source>
        <dbReference type="Proteomes" id="UP000024771"/>
    </source>
</evidence>
<sequence length="128" mass="14445">MSQLSGFHLRMTCAATDLPIADAVFQAELRALLHPFSLNDAGASDWKKNWQYDLGRYYIEFFIPLYQAGIPAVWHGVVGWLKGQPGRMLRIRFNDTGGIAQSPEEILPLLEKVLRELKALVQKTTTSK</sequence>
<comment type="caution">
    <text evidence="1">The sequence shown here is derived from an EMBL/GenBank/DDBJ whole genome shotgun (WGS) entry which is preliminary data.</text>
</comment>
<gene>
    <name evidence="1" type="ORF">PMO01_18910</name>
</gene>
<dbReference type="EMBL" id="AYMZ01000008">
    <property type="protein sequence ID" value="ETF06865.1"/>
    <property type="molecule type" value="Genomic_DNA"/>
</dbReference>
<reference evidence="1 2" key="1">
    <citation type="journal article" date="2014" name="Genome Announc.">
        <title>Draft Genome Sequence of Pseudomonas moraviensis R28-S.</title>
        <authorList>
            <person name="Hunter S.S."/>
            <person name="Yano H."/>
            <person name="Loftie-Eaton W."/>
            <person name="Hughes J."/>
            <person name="De Gelder L."/>
            <person name="Stragier P."/>
            <person name="De Vos P."/>
            <person name="Settles M.L."/>
            <person name="Top E.M."/>
        </authorList>
    </citation>
    <scope>NUCLEOTIDE SEQUENCE [LARGE SCALE GENOMIC DNA]</scope>
    <source>
        <strain evidence="2">R28</strain>
    </source>
</reference>
<dbReference type="RefSeq" id="WP_024013798.1">
    <property type="nucleotide sequence ID" value="NZ_CM002330.1"/>
</dbReference>
<proteinExistence type="predicted"/>
<name>V8R5M0_9PSED</name>
<evidence type="ECO:0000313" key="1">
    <source>
        <dbReference type="EMBL" id="ETF06865.1"/>
    </source>
</evidence>
<dbReference type="AlphaFoldDB" id="V8R5M0"/>
<dbReference type="HOGENOM" id="CLU_1957666_0_0_6"/>
<protein>
    <submittedName>
        <fullName evidence="1">Uncharacterized protein</fullName>
    </submittedName>
</protein>